<organism evidence="2 3">
    <name type="scientific">Gallibacterium anatis</name>
    <dbReference type="NCBI Taxonomy" id="750"/>
    <lineage>
        <taxon>Bacteria</taxon>
        <taxon>Pseudomonadati</taxon>
        <taxon>Pseudomonadota</taxon>
        <taxon>Gammaproteobacteria</taxon>
        <taxon>Pasteurellales</taxon>
        <taxon>Pasteurellaceae</taxon>
        <taxon>Gallibacterium</taxon>
    </lineage>
</organism>
<dbReference type="InterPro" id="IPR045057">
    <property type="entry name" value="Gcn5-rel_NAT"/>
</dbReference>
<comment type="caution">
    <text evidence="2">The sequence shown here is derived from an EMBL/GenBank/DDBJ whole genome shotgun (WGS) entry which is preliminary data.</text>
</comment>
<dbReference type="OrthoDB" id="9813275at2"/>
<dbReference type="EMBL" id="JTJO01000025">
    <property type="protein sequence ID" value="OBW98995.1"/>
    <property type="molecule type" value="Genomic_DNA"/>
</dbReference>
<reference evidence="2 3" key="1">
    <citation type="submission" date="2014-11" db="EMBL/GenBank/DDBJ databases">
        <title>Pan-genome of Gallibacterium spp.</title>
        <authorList>
            <person name="Kudirkiene E."/>
            <person name="Bojesen A.M."/>
        </authorList>
    </citation>
    <scope>NUCLEOTIDE SEQUENCE [LARGE SCALE GENOMIC DNA]</scope>
    <source>
        <strain evidence="2 3">F 279</strain>
    </source>
</reference>
<dbReference type="GO" id="GO:0016740">
    <property type="term" value="F:transferase activity"/>
    <property type="evidence" value="ECO:0007669"/>
    <property type="project" value="UniProtKB-KW"/>
</dbReference>
<gene>
    <name evidence="2" type="ORF">QV03_04245</name>
</gene>
<dbReference type="AlphaFoldDB" id="A0A1A7PB17"/>
<keyword evidence="2" id="KW-0808">Transferase</keyword>
<dbReference type="Pfam" id="PF14542">
    <property type="entry name" value="Acetyltransf_CG"/>
    <property type="match status" value="1"/>
</dbReference>
<dbReference type="PROSITE" id="PS51729">
    <property type="entry name" value="GNAT_YJDJ"/>
    <property type="match status" value="1"/>
</dbReference>
<dbReference type="PANTHER" id="PTHR31435">
    <property type="entry name" value="PROTEIN NATD1"/>
    <property type="match status" value="1"/>
</dbReference>
<sequence length="90" mass="10353">MELEIQHQDSGKQGRFFIEKQHQCVAFLSYVYLNETMINADHTFVDVSLRNQGVGDKLIQALRHFIAEKNLKLKASCGYVAAKLRKELVE</sequence>
<evidence type="ECO:0000313" key="2">
    <source>
        <dbReference type="EMBL" id="OBW98995.1"/>
    </source>
</evidence>
<dbReference type="PATRIC" id="fig|750.21.peg.127"/>
<dbReference type="SUPFAM" id="SSF55729">
    <property type="entry name" value="Acyl-CoA N-acyltransferases (Nat)"/>
    <property type="match status" value="1"/>
</dbReference>
<evidence type="ECO:0000259" key="1">
    <source>
        <dbReference type="PROSITE" id="PS51729"/>
    </source>
</evidence>
<feature type="domain" description="N-acetyltransferase" evidence="1">
    <location>
        <begin position="8"/>
        <end position="90"/>
    </location>
</feature>
<proteinExistence type="predicted"/>
<evidence type="ECO:0000313" key="3">
    <source>
        <dbReference type="Proteomes" id="UP000092643"/>
    </source>
</evidence>
<name>A0A1A7PB17_9PAST</name>
<dbReference type="Proteomes" id="UP000092643">
    <property type="component" value="Unassembled WGS sequence"/>
</dbReference>
<dbReference type="InterPro" id="IPR031165">
    <property type="entry name" value="GNAT_YJDJ"/>
</dbReference>
<protein>
    <submittedName>
        <fullName evidence="2">Acetyltransferase</fullName>
    </submittedName>
</protein>
<dbReference type="Gene3D" id="3.40.630.30">
    <property type="match status" value="1"/>
</dbReference>
<accession>A0A1A7PB17</accession>
<dbReference type="PANTHER" id="PTHR31435:SF9">
    <property type="entry name" value="PROTEIN NATD1"/>
    <property type="match status" value="1"/>
</dbReference>
<dbReference type="InterPro" id="IPR016181">
    <property type="entry name" value="Acyl_CoA_acyltransferase"/>
</dbReference>
<dbReference type="RefSeq" id="WP_065232105.1">
    <property type="nucleotide sequence ID" value="NZ_JTJN01000002.1"/>
</dbReference>